<comment type="caution">
    <text evidence="1">The sequence shown here is derived from an EMBL/GenBank/DDBJ whole genome shotgun (WGS) entry which is preliminary data.</text>
</comment>
<sequence>MNVPPSRVPVLEWAGVSARRLERSSLAVPGTATGPADVVARLCGAHAQVLSAAELSVGLRLSDITRDGVRDALWRDRTLVKTYGPRGTVHLLPTQDLPMWTGALSALPASAGNGRGGVDLLSPQQTEEVIAAIADALHDAELSADDLTEAIVERTGPWAADPVMEAFQGKWPCWRTAMDLAANRGALCFAPNQGRKAAYTSPHRWLPGFTPTEGNAALAALVKSYLYAYGPATPQHFARWLAAPRRWASELFASLGEEIQQVELAGERAWVVAGDTEVPAEPARGLVLLPYFDAYLIGCQPRELLFPGAAAGRALAAGQAGNFPVLLVDGQAAGVWHQRRAGKKLFVTVEEITPLTAVQRKELDAQVERVGEILQGRTELTLGKVAVGPHA</sequence>
<evidence type="ECO:0000313" key="2">
    <source>
        <dbReference type="Proteomes" id="UP000540423"/>
    </source>
</evidence>
<accession>A0A7X0HFH7</accession>
<dbReference type="PANTHER" id="PTHR38479">
    <property type="entry name" value="LMO0824 PROTEIN"/>
    <property type="match status" value="1"/>
</dbReference>
<dbReference type="PANTHER" id="PTHR38479:SF2">
    <property type="entry name" value="WINGED HELIX DNA-BINDING DOMAIN-CONTAINING PROTEIN"/>
    <property type="match status" value="1"/>
</dbReference>
<reference evidence="1 2" key="1">
    <citation type="submission" date="2020-08" db="EMBL/GenBank/DDBJ databases">
        <title>Genomic Encyclopedia of Type Strains, Phase IV (KMG-IV): sequencing the most valuable type-strain genomes for metagenomic binning, comparative biology and taxonomic classification.</title>
        <authorList>
            <person name="Goeker M."/>
        </authorList>
    </citation>
    <scope>NUCLEOTIDE SEQUENCE [LARGE SCALE GENOMIC DNA]</scope>
    <source>
        <strain evidence="1 2">DSM 40141</strain>
    </source>
</reference>
<protein>
    <recommendedName>
        <fullName evidence="3">Winged helix DNA-binding domain-containing protein</fullName>
    </recommendedName>
</protein>
<dbReference type="RefSeq" id="WP_185031354.1">
    <property type="nucleotide sequence ID" value="NZ_BNBN01000010.1"/>
</dbReference>
<evidence type="ECO:0008006" key="3">
    <source>
        <dbReference type="Google" id="ProtNLM"/>
    </source>
</evidence>
<dbReference type="InterPro" id="IPR009351">
    <property type="entry name" value="AlkZ-like"/>
</dbReference>
<evidence type="ECO:0000313" key="1">
    <source>
        <dbReference type="EMBL" id="MBB6436690.1"/>
    </source>
</evidence>
<dbReference type="Proteomes" id="UP000540423">
    <property type="component" value="Unassembled WGS sequence"/>
</dbReference>
<proteinExistence type="predicted"/>
<dbReference type="Pfam" id="PF06224">
    <property type="entry name" value="AlkZ-like"/>
    <property type="match status" value="1"/>
</dbReference>
<keyword evidence="2" id="KW-1185">Reference proteome</keyword>
<dbReference type="AlphaFoldDB" id="A0A7X0HFH7"/>
<gene>
    <name evidence="1" type="ORF">HNQ79_003163</name>
</gene>
<dbReference type="EMBL" id="JACHEM010000007">
    <property type="protein sequence ID" value="MBB6436690.1"/>
    <property type="molecule type" value="Genomic_DNA"/>
</dbReference>
<organism evidence="1 2">
    <name type="scientific">Streptomyces candidus</name>
    <dbReference type="NCBI Taxonomy" id="67283"/>
    <lineage>
        <taxon>Bacteria</taxon>
        <taxon>Bacillati</taxon>
        <taxon>Actinomycetota</taxon>
        <taxon>Actinomycetes</taxon>
        <taxon>Kitasatosporales</taxon>
        <taxon>Streptomycetaceae</taxon>
        <taxon>Streptomyces</taxon>
    </lineage>
</organism>
<name>A0A7X0HFH7_9ACTN</name>